<dbReference type="InterPro" id="IPR051046">
    <property type="entry name" value="MurCDEF_CellWall_CoF430Synth"/>
</dbReference>
<keyword evidence="3" id="KW-0067">ATP-binding</keyword>
<gene>
    <name evidence="6" type="ORF">NQ032_09305</name>
</gene>
<evidence type="ECO:0000256" key="2">
    <source>
        <dbReference type="ARBA" id="ARBA00022741"/>
    </source>
</evidence>
<dbReference type="InterPro" id="IPR036615">
    <property type="entry name" value="Mur_ligase_C_dom_sf"/>
</dbReference>
<dbReference type="PANTHER" id="PTHR43024:SF1">
    <property type="entry name" value="UDP-N-ACETYLMURAMOYL-TRIPEPTIDE--D-ALANYL-D-ALANINE LIGASE"/>
    <property type="match status" value="1"/>
</dbReference>
<dbReference type="GO" id="GO:0005524">
    <property type="term" value="F:ATP binding"/>
    <property type="evidence" value="ECO:0007669"/>
    <property type="project" value="UniProtKB-KW"/>
</dbReference>
<evidence type="ECO:0000256" key="1">
    <source>
        <dbReference type="ARBA" id="ARBA00022598"/>
    </source>
</evidence>
<dbReference type="Pfam" id="PF02875">
    <property type="entry name" value="Mur_ligase_C"/>
    <property type="match status" value="1"/>
</dbReference>
<feature type="domain" description="Mur ligase C-terminal" evidence="4">
    <location>
        <begin position="342"/>
        <end position="459"/>
    </location>
</feature>
<dbReference type="Gene3D" id="3.40.1190.10">
    <property type="entry name" value="Mur-like, catalytic domain"/>
    <property type="match status" value="1"/>
</dbReference>
<accession>A0AAW5LMY1</accession>
<comment type="caution">
    <text evidence="6">The sequence shown here is derived from an EMBL/GenBank/DDBJ whole genome shotgun (WGS) entry which is preliminary data.</text>
</comment>
<dbReference type="RefSeq" id="WP_257099545.1">
    <property type="nucleotide sequence ID" value="NZ_JANILD010000004.1"/>
</dbReference>
<feature type="domain" description="Mur ligase central" evidence="5">
    <location>
        <begin position="122"/>
        <end position="310"/>
    </location>
</feature>
<dbReference type="InterPro" id="IPR004101">
    <property type="entry name" value="Mur_ligase_C"/>
</dbReference>
<dbReference type="Gene3D" id="3.90.190.20">
    <property type="entry name" value="Mur ligase, C-terminal domain"/>
    <property type="match status" value="1"/>
</dbReference>
<dbReference type="SUPFAM" id="SSF53623">
    <property type="entry name" value="MurD-like peptide ligases, catalytic domain"/>
    <property type="match status" value="1"/>
</dbReference>
<keyword evidence="2" id="KW-0547">Nucleotide-binding</keyword>
<dbReference type="EMBL" id="JANILD010000004">
    <property type="protein sequence ID" value="MCQ9303794.1"/>
    <property type="molecule type" value="Genomic_DNA"/>
</dbReference>
<dbReference type="AlphaFoldDB" id="A0AAW5LMY1"/>
<keyword evidence="1 6" id="KW-0436">Ligase</keyword>
<reference evidence="6" key="1">
    <citation type="submission" date="2022-07" db="EMBL/GenBank/DDBJ databases">
        <title>Bacterial species isolated from the porcine tonsil microbiota.</title>
        <authorList>
            <person name="Oliveira I.M.F."/>
        </authorList>
    </citation>
    <scope>NUCLEOTIDE SEQUENCE</scope>
    <source>
        <strain evidence="6">8QC2O2</strain>
    </source>
</reference>
<proteinExistence type="predicted"/>
<name>A0AAW5LMY1_MAMSC</name>
<evidence type="ECO:0000259" key="5">
    <source>
        <dbReference type="Pfam" id="PF08245"/>
    </source>
</evidence>
<dbReference type="Proteomes" id="UP001204068">
    <property type="component" value="Unassembled WGS sequence"/>
</dbReference>
<dbReference type="SUPFAM" id="SSF53244">
    <property type="entry name" value="MurD-like peptide ligases, peptide-binding domain"/>
    <property type="match status" value="1"/>
</dbReference>
<dbReference type="PANTHER" id="PTHR43024">
    <property type="entry name" value="UDP-N-ACETYLMURAMOYL-TRIPEPTIDE--D-ALANYL-D-ALANINE LIGASE"/>
    <property type="match status" value="1"/>
</dbReference>
<dbReference type="InterPro" id="IPR013221">
    <property type="entry name" value="Mur_ligase_cen"/>
</dbReference>
<dbReference type="Pfam" id="PF08245">
    <property type="entry name" value="Mur_ligase_M"/>
    <property type="match status" value="1"/>
</dbReference>
<organism evidence="6 7">
    <name type="scientific">Mammaliicoccus sciuri</name>
    <name type="common">Staphylococcus sciuri</name>
    <dbReference type="NCBI Taxonomy" id="1296"/>
    <lineage>
        <taxon>Bacteria</taxon>
        <taxon>Bacillati</taxon>
        <taxon>Bacillota</taxon>
        <taxon>Bacilli</taxon>
        <taxon>Bacillales</taxon>
        <taxon>Staphylococcaceae</taxon>
        <taxon>Mammaliicoccus</taxon>
    </lineage>
</organism>
<evidence type="ECO:0000256" key="3">
    <source>
        <dbReference type="ARBA" id="ARBA00022840"/>
    </source>
</evidence>
<evidence type="ECO:0000313" key="7">
    <source>
        <dbReference type="Proteomes" id="UP001204068"/>
    </source>
</evidence>
<dbReference type="InterPro" id="IPR036565">
    <property type="entry name" value="Mur-like_cat_sf"/>
</dbReference>
<evidence type="ECO:0000313" key="6">
    <source>
        <dbReference type="EMBL" id="MCQ9303794.1"/>
    </source>
</evidence>
<dbReference type="GO" id="GO:0016881">
    <property type="term" value="F:acid-amino acid ligase activity"/>
    <property type="evidence" value="ECO:0007669"/>
    <property type="project" value="InterPro"/>
</dbReference>
<sequence length="555" mass="62074">MKYTIKEISNILNSPILDPSGKEEQIITNFEYQAIHLNNTETAFFSISSNSWSKFLGRKSKLTDGNKQINKNIKNIGLIITEEYIEGLNFKIPQIIVENSIEALKTLAVTIRENYKNPIVAITGSMGKSSTRLMVAQALKNYKVLENRANSNTRSAVLLQMCKLASNPDFAIFEVSLNALNNRGNFSLILKPDIAIVTGIGSAHLSTIGSEVDIATFKSRIFYGLKDSGIAIINQGTMHSDILIENAQKATDNIMTYDLEQKKGTIEILGYSIKKGYADIKLKVKEENINYELSTLSLGMIENSLAVVLCLMNLKVDLSSCLNHLKEFKSFKKVLEIKEVESQNNTITLIDDTHNASLPAMINAIEAFNSQCKYFSGNKIIAIGKISDLGAQSKEIHKKLITYIEESKADYVLCLDDETRVIVNNTKNKNITWYNDPDLLLKDLLYMANKDSLILLKSSVTDTQFPKIAQKLPIELKKFKADLSENDYPTGKKFNQYAYLKISNKTDQIVETYNAENSSTISGIAPVLYYIYAKGKNIENKNVQLKNGQLIKGVT</sequence>
<evidence type="ECO:0000259" key="4">
    <source>
        <dbReference type="Pfam" id="PF02875"/>
    </source>
</evidence>
<protein>
    <submittedName>
        <fullName evidence="6">Mur ligase family protein</fullName>
    </submittedName>
</protein>